<dbReference type="Pfam" id="PF07929">
    <property type="entry name" value="PRiA4_ORF3"/>
    <property type="match status" value="1"/>
</dbReference>
<accession>A0A367FXC7</accession>
<feature type="domain" description="Plasmid pRiA4b Orf3-like" evidence="1">
    <location>
        <begin position="2"/>
        <end position="85"/>
    </location>
</feature>
<dbReference type="SUPFAM" id="SSF103642">
    <property type="entry name" value="Sec-C motif"/>
    <property type="match status" value="1"/>
</dbReference>
<name>A0A367FXC7_9FIRM</name>
<dbReference type="Pfam" id="PF02810">
    <property type="entry name" value="SEC-C"/>
    <property type="match status" value="1"/>
</dbReference>
<dbReference type="InterPro" id="IPR012912">
    <property type="entry name" value="Plasmid_pRiA4b_Orf3-like"/>
</dbReference>
<organism evidence="2 3">
    <name type="scientific">Blautia obeum</name>
    <dbReference type="NCBI Taxonomy" id="40520"/>
    <lineage>
        <taxon>Bacteria</taxon>
        <taxon>Bacillati</taxon>
        <taxon>Bacillota</taxon>
        <taxon>Clostridia</taxon>
        <taxon>Lachnospirales</taxon>
        <taxon>Lachnospiraceae</taxon>
        <taxon>Blautia</taxon>
    </lineage>
</organism>
<dbReference type="EMBL" id="PSQG01000024">
    <property type="protein sequence ID" value="RCH42319.1"/>
    <property type="molecule type" value="Genomic_DNA"/>
</dbReference>
<dbReference type="Proteomes" id="UP000253208">
    <property type="component" value="Unassembled WGS sequence"/>
</dbReference>
<comment type="caution">
    <text evidence="2">The sequence shown here is derived from an EMBL/GenBank/DDBJ whole genome shotgun (WGS) entry which is preliminary data.</text>
</comment>
<gene>
    <name evidence="2" type="ORF">C4886_14610</name>
</gene>
<dbReference type="Gene3D" id="3.10.450.50">
    <property type="match status" value="1"/>
</dbReference>
<protein>
    <recommendedName>
        <fullName evidence="1">Plasmid pRiA4b Orf3-like domain-containing protein</fullName>
    </recommendedName>
</protein>
<dbReference type="InterPro" id="IPR004027">
    <property type="entry name" value="SEC_C_motif"/>
</dbReference>
<dbReference type="InterPro" id="IPR024047">
    <property type="entry name" value="MM3350-like_sf"/>
</dbReference>
<dbReference type="RefSeq" id="WP_114002698.1">
    <property type="nucleotide sequence ID" value="NZ_PSQG01000024.1"/>
</dbReference>
<reference evidence="2 3" key="1">
    <citation type="submission" date="2018-02" db="EMBL/GenBank/DDBJ databases">
        <title>Complete genome sequencing of Faecalibacterium prausnitzii strains isolated from the human gut.</title>
        <authorList>
            <person name="Fitzgerald B.C."/>
            <person name="Shkoporov A.N."/>
            <person name="Ross P.R."/>
            <person name="Hill C."/>
        </authorList>
    </citation>
    <scope>NUCLEOTIDE SEQUENCE [LARGE SCALE GENOMIC DNA]</scope>
    <source>
        <strain evidence="2 3">APC942/31-1</strain>
    </source>
</reference>
<dbReference type="Gene3D" id="3.10.290.30">
    <property type="entry name" value="MM3350-like"/>
    <property type="match status" value="1"/>
</dbReference>
<evidence type="ECO:0000259" key="1">
    <source>
        <dbReference type="Pfam" id="PF07929"/>
    </source>
</evidence>
<evidence type="ECO:0000313" key="2">
    <source>
        <dbReference type="EMBL" id="RCH42319.1"/>
    </source>
</evidence>
<proteinExistence type="predicted"/>
<dbReference type="SUPFAM" id="SSF159941">
    <property type="entry name" value="MM3350-like"/>
    <property type="match status" value="1"/>
</dbReference>
<evidence type="ECO:0000313" key="3">
    <source>
        <dbReference type="Proteomes" id="UP000253208"/>
    </source>
</evidence>
<sequence length="551" mass="62214">MFYQLKITRKGTKPPVWRRCTVAADVTFAKMAAMLEKLVQYPAGSLYEIEFFQKKVQIRENGDGEAKNNFTLLNAGETETAELMDSEKWFTFRQYGADKEAPEYRVDIEKKDEGTAEAPSIIKEVKGEDDPYWTEAPELGCTAAVETEVETAKASEDIAATVAAVEAAARAAKADEAATGSRRNPTVKDFLMSYRKEDLLSIAGELGLHCKGMDQEEIAAKVAAEVLKPEVMKASFLVADDQEVLAFEAAIQRKCFHVAEDEWNTLEWLNDMGYLVSYSDDYAEVPAEVAAVYDQINTPEFQTLRSQVNWLKDCLIMVSYLYVSAPAKTVYEMFKQRKGFDIGYDSFIELYHTIPEKACICELADDQLILKSALVNNIYKDIERRQGGRKFYIPSVDEILDYSENGYPTKSASYQRLGRFLLDEMKVSDAVKDQVLFFIYKECSMDGRMSAIMENLNQKGIQFNDEQLEKFTKLIMEANNNTRMLEFRGYTPNEISGAVWPFATGKPHTAMPNSFVPTAMPMQPASARKIYPNDPCPCGSGKKYKKCCGRR</sequence>
<dbReference type="AlphaFoldDB" id="A0A367FXC7"/>